<gene>
    <name evidence="3" type="ORF">MBM_04825</name>
</gene>
<dbReference type="KEGG" id="mbe:MBM_04825"/>
<protein>
    <submittedName>
        <fullName evidence="3">Cytoskeleton-associated protein</fullName>
    </submittedName>
</protein>
<name>K1X943_MARBU</name>
<sequence>MAALLPAGRDRLAILGLGVATCAIIGVMRRMLIHYREAAAIRPSENKPQYITQDVEDSLKLTTLSKLLDSPSYCIQETTSIIVCERALHDQNAVNALLWYITRPEHELREKGIRALTIMMNHSTVAMINKPEAWVALVKSLEYSITDYPHNTYDPEWDNWYLRDVAEQGCLLILLQLVENFGPGGLVKSRFVERWLAKEPWADHESDRMMCFTNSLHGNQRLHELSKQLFQDHAGLKQLVSAGLLPRAILKAPNLTTDVRMINGEGTAGEDSNGMSVDNRRRRDQNSEEDHIRRRHREAMVLNDGTRPLERGDIIQRER</sequence>
<dbReference type="eggNOG" id="ENOG502SE0J">
    <property type="taxonomic scope" value="Eukaryota"/>
</dbReference>
<dbReference type="HOGENOM" id="CLU_051207_0_0_1"/>
<dbReference type="OrthoDB" id="5385189at2759"/>
<reference evidence="3 4" key="1">
    <citation type="journal article" date="2012" name="BMC Genomics">
        <title>Sequencing the genome of Marssonina brunnea reveals fungus-poplar co-evolution.</title>
        <authorList>
            <person name="Zhu S."/>
            <person name="Cao Y.-Z."/>
            <person name="Jiang C."/>
            <person name="Tan B.-Y."/>
            <person name="Wang Z."/>
            <person name="Feng S."/>
            <person name="Zhang L."/>
            <person name="Su X.-H."/>
            <person name="Brejova B."/>
            <person name="Vinar T."/>
            <person name="Xu M."/>
            <person name="Wang M.-X."/>
            <person name="Zhang S.-G."/>
            <person name="Huang M.-R."/>
            <person name="Wu R."/>
            <person name="Zhou Y."/>
        </authorList>
    </citation>
    <scope>NUCLEOTIDE SEQUENCE [LARGE SCALE GENOMIC DNA]</scope>
    <source>
        <strain evidence="3 4">MB_m1</strain>
    </source>
</reference>
<organism evidence="3 4">
    <name type="scientific">Marssonina brunnea f. sp. multigermtubi (strain MB_m1)</name>
    <name type="common">Marssonina leaf spot fungus</name>
    <dbReference type="NCBI Taxonomy" id="1072389"/>
    <lineage>
        <taxon>Eukaryota</taxon>
        <taxon>Fungi</taxon>
        <taxon>Dikarya</taxon>
        <taxon>Ascomycota</taxon>
        <taxon>Pezizomycotina</taxon>
        <taxon>Leotiomycetes</taxon>
        <taxon>Helotiales</taxon>
        <taxon>Drepanopezizaceae</taxon>
        <taxon>Drepanopeziza</taxon>
    </lineage>
</organism>
<feature type="transmembrane region" description="Helical" evidence="2">
    <location>
        <begin position="12"/>
        <end position="32"/>
    </location>
</feature>
<keyword evidence="2" id="KW-0472">Membrane</keyword>
<evidence type="ECO:0000313" key="4">
    <source>
        <dbReference type="Proteomes" id="UP000006753"/>
    </source>
</evidence>
<feature type="region of interest" description="Disordered" evidence="1">
    <location>
        <begin position="263"/>
        <end position="297"/>
    </location>
</feature>
<accession>K1X943</accession>
<evidence type="ECO:0000256" key="1">
    <source>
        <dbReference type="SAM" id="MobiDB-lite"/>
    </source>
</evidence>
<dbReference type="OMA" id="EPKTQYI"/>
<dbReference type="EMBL" id="JH921437">
    <property type="protein sequence ID" value="EKD17248.1"/>
    <property type="molecule type" value="Genomic_DNA"/>
</dbReference>
<dbReference type="STRING" id="1072389.K1X943"/>
<dbReference type="GeneID" id="18760760"/>
<evidence type="ECO:0000313" key="3">
    <source>
        <dbReference type="EMBL" id="EKD17248.1"/>
    </source>
</evidence>
<proteinExistence type="predicted"/>
<dbReference type="Proteomes" id="UP000006753">
    <property type="component" value="Unassembled WGS sequence"/>
</dbReference>
<feature type="compositionally biased region" description="Basic and acidic residues" evidence="1">
    <location>
        <begin position="278"/>
        <end position="292"/>
    </location>
</feature>
<keyword evidence="2" id="KW-0812">Transmembrane</keyword>
<dbReference type="RefSeq" id="XP_007292714.1">
    <property type="nucleotide sequence ID" value="XM_007292652.1"/>
</dbReference>
<dbReference type="AlphaFoldDB" id="K1X943"/>
<evidence type="ECO:0000256" key="2">
    <source>
        <dbReference type="SAM" id="Phobius"/>
    </source>
</evidence>
<keyword evidence="4" id="KW-1185">Reference proteome</keyword>
<keyword evidence="2" id="KW-1133">Transmembrane helix</keyword>
<dbReference type="InParanoid" id="K1X943"/>